<organism evidence="1 2">
    <name type="scientific">Setaria viridis</name>
    <name type="common">Green bristlegrass</name>
    <name type="synonym">Setaria italica subsp. viridis</name>
    <dbReference type="NCBI Taxonomy" id="4556"/>
    <lineage>
        <taxon>Eukaryota</taxon>
        <taxon>Viridiplantae</taxon>
        <taxon>Streptophyta</taxon>
        <taxon>Embryophyta</taxon>
        <taxon>Tracheophyta</taxon>
        <taxon>Spermatophyta</taxon>
        <taxon>Magnoliopsida</taxon>
        <taxon>Liliopsida</taxon>
        <taxon>Poales</taxon>
        <taxon>Poaceae</taxon>
        <taxon>PACMAD clade</taxon>
        <taxon>Panicoideae</taxon>
        <taxon>Panicodae</taxon>
        <taxon>Paniceae</taxon>
        <taxon>Cenchrinae</taxon>
        <taxon>Setaria</taxon>
    </lineage>
</organism>
<evidence type="ECO:0000313" key="1">
    <source>
        <dbReference type="EMBL" id="TKW08324.1"/>
    </source>
</evidence>
<protein>
    <submittedName>
        <fullName evidence="1">Uncharacterized protein</fullName>
    </submittedName>
</protein>
<evidence type="ECO:0000313" key="2">
    <source>
        <dbReference type="Proteomes" id="UP000298652"/>
    </source>
</evidence>
<dbReference type="EMBL" id="CM016557">
    <property type="protein sequence ID" value="TKW08324.1"/>
    <property type="molecule type" value="Genomic_DNA"/>
</dbReference>
<accession>A0A4U6U2P3</accession>
<dbReference type="Proteomes" id="UP000298652">
    <property type="component" value="Chromosome 6"/>
</dbReference>
<keyword evidence="2" id="KW-1185">Reference proteome</keyword>
<reference evidence="1" key="1">
    <citation type="submission" date="2019-03" db="EMBL/GenBank/DDBJ databases">
        <title>WGS assembly of Setaria viridis.</title>
        <authorList>
            <person name="Huang P."/>
            <person name="Jenkins J."/>
            <person name="Grimwood J."/>
            <person name="Barry K."/>
            <person name="Healey A."/>
            <person name="Mamidi S."/>
            <person name="Sreedasyam A."/>
            <person name="Shu S."/>
            <person name="Feldman M."/>
            <person name="Wu J."/>
            <person name="Yu Y."/>
            <person name="Chen C."/>
            <person name="Johnson J."/>
            <person name="Rokhsar D."/>
            <person name="Baxter I."/>
            <person name="Schmutz J."/>
            <person name="Brutnell T."/>
            <person name="Kellogg E."/>
        </authorList>
    </citation>
    <scope>NUCLEOTIDE SEQUENCE [LARGE SCALE GENOMIC DNA]</scope>
</reference>
<gene>
    <name evidence="1" type="ORF">SEVIR_6G021825v2</name>
</gene>
<dbReference type="Gramene" id="TKW08324">
    <property type="protein sequence ID" value="TKW08324"/>
    <property type="gene ID" value="SEVIR_6G021825v2"/>
</dbReference>
<proteinExistence type="predicted"/>
<sequence>MWVGQVSTLSSLFLNLRRRPVPSLIVCWVRHPLTRSLQGRLDIKG</sequence>
<dbReference type="AlphaFoldDB" id="A0A4U6U2P3"/>
<name>A0A4U6U2P3_SETVI</name>